<dbReference type="InterPro" id="IPR051593">
    <property type="entry name" value="Ergosterol_Biosynth_ERG27"/>
</dbReference>
<dbReference type="EMBL" id="CAJPDS010000100">
    <property type="protein sequence ID" value="CAF9937282.1"/>
    <property type="molecule type" value="Genomic_DNA"/>
</dbReference>
<reference evidence="1" key="1">
    <citation type="submission" date="2021-03" db="EMBL/GenBank/DDBJ databases">
        <authorList>
            <person name="Tagirdzhanova G."/>
        </authorList>
    </citation>
    <scope>NUCLEOTIDE SEQUENCE</scope>
</reference>
<dbReference type="Proteomes" id="UP000664521">
    <property type="component" value="Unassembled WGS sequence"/>
</dbReference>
<dbReference type="SUPFAM" id="SSF51735">
    <property type="entry name" value="NAD(P)-binding Rossmann-fold domains"/>
    <property type="match status" value="1"/>
</dbReference>
<name>A0A8H3IR65_9LECA</name>
<dbReference type="OrthoDB" id="191139at2759"/>
<dbReference type="GO" id="GO:0005741">
    <property type="term" value="C:mitochondrial outer membrane"/>
    <property type="evidence" value="ECO:0007669"/>
    <property type="project" value="TreeGrafter"/>
</dbReference>
<organism evidence="1 2">
    <name type="scientific">Heterodermia speciosa</name>
    <dbReference type="NCBI Taxonomy" id="116794"/>
    <lineage>
        <taxon>Eukaryota</taxon>
        <taxon>Fungi</taxon>
        <taxon>Dikarya</taxon>
        <taxon>Ascomycota</taxon>
        <taxon>Pezizomycotina</taxon>
        <taxon>Lecanoromycetes</taxon>
        <taxon>OSLEUM clade</taxon>
        <taxon>Lecanoromycetidae</taxon>
        <taxon>Caliciales</taxon>
        <taxon>Physciaceae</taxon>
        <taxon>Heterodermia</taxon>
    </lineage>
</organism>
<evidence type="ECO:0008006" key="3">
    <source>
        <dbReference type="Google" id="ProtNLM"/>
    </source>
</evidence>
<evidence type="ECO:0000313" key="1">
    <source>
        <dbReference type="EMBL" id="CAF9937282.1"/>
    </source>
</evidence>
<keyword evidence="2" id="KW-1185">Reference proteome</keyword>
<comment type="caution">
    <text evidence="1">The sequence shown here is derived from an EMBL/GenBank/DDBJ whole genome shotgun (WGS) entry which is preliminary data.</text>
</comment>
<dbReference type="GO" id="GO:0000253">
    <property type="term" value="F:3-beta-hydroxysteroid 3-dehydrogenase (NADP+) activity"/>
    <property type="evidence" value="ECO:0007669"/>
    <property type="project" value="TreeGrafter"/>
</dbReference>
<gene>
    <name evidence="1" type="ORF">HETSPECPRED_000479</name>
</gene>
<dbReference type="Gene3D" id="3.40.50.720">
    <property type="entry name" value="NAD(P)-binding Rossmann-like Domain"/>
    <property type="match status" value="1"/>
</dbReference>
<dbReference type="AlphaFoldDB" id="A0A8H3IR65"/>
<proteinExistence type="predicted"/>
<dbReference type="PANTHER" id="PTHR43647:SF4">
    <property type="entry name" value="KETOREDUCTASE (KR) DOMAIN-CONTAINING PROTEIN"/>
    <property type="match status" value="1"/>
</dbReference>
<sequence>MAGTVIITAANSSLAIPAVQHLLAKFPDYTAVLTVRDTTDNDINTKKLRATIAKVPNARASIHQLDLAKLSAVNEFADGIAEKIQNGSLPPLASLICNAYYWNLVGEAETTVDGYEKSIQVSHLAHAALIFRLLGSFGSEGGRIVLFASDAHFPGKNGLEKYPPTLPDDLELLVKPGPDKPVDNLGRGFQRYANSKLAVVTWLYALNRYLEKEPKLGKITAVAINPGNLTDSRALRTKTPMMLVILSRFVFPLFRPLLRFMDPTMRSSAEAGIDVIDLATEKSHPHQRGYFTLLKEDVSAPETLHETKQQDLWEKTLQWTKTTL</sequence>
<evidence type="ECO:0000313" key="2">
    <source>
        <dbReference type="Proteomes" id="UP000664521"/>
    </source>
</evidence>
<dbReference type="GO" id="GO:0005811">
    <property type="term" value="C:lipid droplet"/>
    <property type="evidence" value="ECO:0007669"/>
    <property type="project" value="TreeGrafter"/>
</dbReference>
<protein>
    <recommendedName>
        <fullName evidence="3">Short-chain dehydrogenase</fullName>
    </recommendedName>
</protein>
<dbReference type="PANTHER" id="PTHR43647">
    <property type="entry name" value="DEHYDROGENASE"/>
    <property type="match status" value="1"/>
</dbReference>
<dbReference type="InterPro" id="IPR036291">
    <property type="entry name" value="NAD(P)-bd_dom_sf"/>
</dbReference>
<dbReference type="GO" id="GO:0005789">
    <property type="term" value="C:endoplasmic reticulum membrane"/>
    <property type="evidence" value="ECO:0007669"/>
    <property type="project" value="TreeGrafter"/>
</dbReference>
<accession>A0A8H3IR65</accession>